<name>A0A9Q3C4W7_9BASI</name>
<comment type="caution">
    <text evidence="2">The sequence shown here is derived from an EMBL/GenBank/DDBJ whole genome shotgun (WGS) entry which is preliminary data.</text>
</comment>
<sequence>MPDLQSTDGGCAEGEDSVSSVSLELMSKDGAGRRIQGIRIMQSKPEKLINEILMVLDPLNGPRLWSHGPPGTPTYGASLALGDSNNPHRPQIIGNSKDQKD</sequence>
<reference evidence="2" key="1">
    <citation type="submission" date="2021-03" db="EMBL/GenBank/DDBJ databases">
        <title>Draft genome sequence of rust myrtle Austropuccinia psidii MF-1, a brazilian biotype.</title>
        <authorList>
            <person name="Quecine M.C."/>
            <person name="Pachon D.M.R."/>
            <person name="Bonatelli M.L."/>
            <person name="Correr F.H."/>
            <person name="Franceschini L.M."/>
            <person name="Leite T.F."/>
            <person name="Margarido G.R.A."/>
            <person name="Almeida C.A."/>
            <person name="Ferrarezi J.A."/>
            <person name="Labate C.A."/>
        </authorList>
    </citation>
    <scope>NUCLEOTIDE SEQUENCE</scope>
    <source>
        <strain evidence="2">MF-1</strain>
    </source>
</reference>
<evidence type="ECO:0000313" key="3">
    <source>
        <dbReference type="Proteomes" id="UP000765509"/>
    </source>
</evidence>
<feature type="region of interest" description="Disordered" evidence="1">
    <location>
        <begin position="1"/>
        <end position="21"/>
    </location>
</feature>
<dbReference type="Proteomes" id="UP000765509">
    <property type="component" value="Unassembled WGS sequence"/>
</dbReference>
<gene>
    <name evidence="2" type="ORF">O181_016061</name>
</gene>
<accession>A0A9Q3C4W7</accession>
<evidence type="ECO:0000256" key="1">
    <source>
        <dbReference type="SAM" id="MobiDB-lite"/>
    </source>
</evidence>
<dbReference type="AlphaFoldDB" id="A0A9Q3C4W7"/>
<evidence type="ECO:0000313" key="2">
    <source>
        <dbReference type="EMBL" id="MBW0476346.1"/>
    </source>
</evidence>
<feature type="region of interest" description="Disordered" evidence="1">
    <location>
        <begin position="65"/>
        <end position="101"/>
    </location>
</feature>
<organism evidence="2 3">
    <name type="scientific">Austropuccinia psidii MF-1</name>
    <dbReference type="NCBI Taxonomy" id="1389203"/>
    <lineage>
        <taxon>Eukaryota</taxon>
        <taxon>Fungi</taxon>
        <taxon>Dikarya</taxon>
        <taxon>Basidiomycota</taxon>
        <taxon>Pucciniomycotina</taxon>
        <taxon>Pucciniomycetes</taxon>
        <taxon>Pucciniales</taxon>
        <taxon>Sphaerophragmiaceae</taxon>
        <taxon>Austropuccinia</taxon>
    </lineage>
</organism>
<dbReference type="EMBL" id="AVOT02004432">
    <property type="protein sequence ID" value="MBW0476346.1"/>
    <property type="molecule type" value="Genomic_DNA"/>
</dbReference>
<proteinExistence type="predicted"/>
<keyword evidence="3" id="KW-1185">Reference proteome</keyword>
<protein>
    <submittedName>
        <fullName evidence="2">Uncharacterized protein</fullName>
    </submittedName>
</protein>
<feature type="compositionally biased region" description="Polar residues" evidence="1">
    <location>
        <begin position="83"/>
        <end position="101"/>
    </location>
</feature>